<evidence type="ECO:0000313" key="1">
    <source>
        <dbReference type="EMBL" id="JAE35014.1"/>
    </source>
</evidence>
<protein>
    <submittedName>
        <fullName evidence="1">Uncharacterized protein</fullName>
    </submittedName>
</protein>
<sequence>MRCLPAAGHLSCFKLLLLDMRNRRALPLVNLPDFARSILRPVSAATTSEGYTMDCMLLPTKELLHESRETLESSSTDMERFRGSRSKTSMILATMVKSDLASSRTA</sequence>
<dbReference type="EMBL" id="GBRH01162882">
    <property type="protein sequence ID" value="JAE35014.1"/>
    <property type="molecule type" value="Transcribed_RNA"/>
</dbReference>
<reference evidence="1" key="2">
    <citation type="journal article" date="2015" name="Data Brief">
        <title>Shoot transcriptome of the giant reed, Arundo donax.</title>
        <authorList>
            <person name="Barrero R.A."/>
            <person name="Guerrero F.D."/>
            <person name="Moolhuijzen P."/>
            <person name="Goolsby J.A."/>
            <person name="Tidwell J."/>
            <person name="Bellgard S.E."/>
            <person name="Bellgard M.I."/>
        </authorList>
    </citation>
    <scope>NUCLEOTIDE SEQUENCE</scope>
    <source>
        <tissue evidence="1">Shoot tissue taken approximately 20 cm above the soil surface</tissue>
    </source>
</reference>
<proteinExistence type="predicted"/>
<name>A0A0A9HGS6_ARUDO</name>
<dbReference type="AlphaFoldDB" id="A0A0A9HGS6"/>
<organism evidence="1">
    <name type="scientific">Arundo donax</name>
    <name type="common">Giant reed</name>
    <name type="synonym">Donax arundinaceus</name>
    <dbReference type="NCBI Taxonomy" id="35708"/>
    <lineage>
        <taxon>Eukaryota</taxon>
        <taxon>Viridiplantae</taxon>
        <taxon>Streptophyta</taxon>
        <taxon>Embryophyta</taxon>
        <taxon>Tracheophyta</taxon>
        <taxon>Spermatophyta</taxon>
        <taxon>Magnoliopsida</taxon>
        <taxon>Liliopsida</taxon>
        <taxon>Poales</taxon>
        <taxon>Poaceae</taxon>
        <taxon>PACMAD clade</taxon>
        <taxon>Arundinoideae</taxon>
        <taxon>Arundineae</taxon>
        <taxon>Arundo</taxon>
    </lineage>
</organism>
<reference evidence="1" key="1">
    <citation type="submission" date="2014-09" db="EMBL/GenBank/DDBJ databases">
        <authorList>
            <person name="Magalhaes I.L.F."/>
            <person name="Oliveira U."/>
            <person name="Santos F.R."/>
            <person name="Vidigal T.H.D.A."/>
            <person name="Brescovit A.D."/>
            <person name="Santos A.J."/>
        </authorList>
    </citation>
    <scope>NUCLEOTIDE SEQUENCE</scope>
    <source>
        <tissue evidence="1">Shoot tissue taken approximately 20 cm above the soil surface</tissue>
    </source>
</reference>
<accession>A0A0A9HGS6</accession>